<dbReference type="Proteomes" id="UP000250434">
    <property type="component" value="Chromosome"/>
</dbReference>
<evidence type="ECO:0000313" key="6">
    <source>
        <dbReference type="Proteomes" id="UP000250434"/>
    </source>
</evidence>
<dbReference type="OrthoDB" id="3676008at2"/>
<dbReference type="Pfam" id="PF14011">
    <property type="entry name" value="ESX-1_EspG"/>
    <property type="match status" value="1"/>
</dbReference>
<dbReference type="EMBL" id="CP015163">
    <property type="protein sequence ID" value="AXB43210.1"/>
    <property type="molecule type" value="Genomic_DNA"/>
</dbReference>
<dbReference type="RefSeq" id="WP_113692452.1">
    <property type="nucleotide sequence ID" value="NZ_CP015163.1"/>
</dbReference>
<dbReference type="InterPro" id="IPR025734">
    <property type="entry name" value="EspG"/>
</dbReference>
<gene>
    <name evidence="5" type="ORF">A4R43_12160</name>
</gene>
<protein>
    <submittedName>
        <fullName evidence="5">Secretion protein</fullName>
    </submittedName>
</protein>
<evidence type="ECO:0000256" key="3">
    <source>
        <dbReference type="ARBA" id="ARBA00022490"/>
    </source>
</evidence>
<evidence type="ECO:0000256" key="1">
    <source>
        <dbReference type="ARBA" id="ARBA00004496"/>
    </source>
</evidence>
<keyword evidence="6" id="KW-1185">Reference proteome</keyword>
<accession>A0A344L586</accession>
<evidence type="ECO:0000256" key="2">
    <source>
        <dbReference type="ARBA" id="ARBA00006411"/>
    </source>
</evidence>
<reference evidence="5 6" key="1">
    <citation type="submission" date="2016-04" db="EMBL/GenBank/DDBJ databases">
        <title>Complete genome sequence and analysis of deep-sea sediment isolate, Amycolatopsis sp. WP1.</title>
        <authorList>
            <person name="Wang H."/>
            <person name="Chen S."/>
            <person name="Wu Q."/>
        </authorList>
    </citation>
    <scope>NUCLEOTIDE SEQUENCE [LARGE SCALE GENOMIC DNA]</scope>
    <source>
        <strain evidence="5 6">WP1</strain>
    </source>
</reference>
<dbReference type="KEGG" id="aab:A4R43_12160"/>
<comment type="similarity">
    <text evidence="2">Belongs to the EspG family.</text>
</comment>
<evidence type="ECO:0000313" key="5">
    <source>
        <dbReference type="EMBL" id="AXB43210.1"/>
    </source>
</evidence>
<dbReference type="AlphaFoldDB" id="A0A344L586"/>
<evidence type="ECO:0000256" key="4">
    <source>
        <dbReference type="ARBA" id="ARBA00023186"/>
    </source>
</evidence>
<name>A0A344L586_9PSEU</name>
<organism evidence="5 6">
    <name type="scientific">Amycolatopsis albispora</name>
    <dbReference type="NCBI Taxonomy" id="1804986"/>
    <lineage>
        <taxon>Bacteria</taxon>
        <taxon>Bacillati</taxon>
        <taxon>Actinomycetota</taxon>
        <taxon>Actinomycetes</taxon>
        <taxon>Pseudonocardiales</taxon>
        <taxon>Pseudonocardiaceae</taxon>
        <taxon>Amycolatopsis</taxon>
    </lineage>
</organism>
<keyword evidence="4" id="KW-0143">Chaperone</keyword>
<proteinExistence type="inferred from homology"/>
<sequence length="255" mass="27539">MNTPDFVLSAHEFDIVWGELDLGRLPYPLDVPSTGRTVEQRAQLAAEVYRELADRGLARGQRVDADLESLLFLLSEYDIAVDAIGHIGYPVRALAAARGNSAVLAVLAGGELWFKQIRPTALARSIVEVLPSADPGPGQAMSVPYQALAAAAEPQEDEDDPYGGDLDERVVLSRAGVSRNDAGALVELANNRKAGGQLGVTVGGRRSERVPTLVTWFDTHQGRYLMVREDSWLSIAPADNERIEQRVATVLAGAR</sequence>
<comment type="subcellular location">
    <subcellularLocation>
        <location evidence="1">Cytoplasm</location>
    </subcellularLocation>
</comment>
<keyword evidence="3" id="KW-0963">Cytoplasm</keyword>